<dbReference type="RefSeq" id="WP_092728150.1">
    <property type="nucleotide sequence ID" value="NZ_FMXE01000002.1"/>
</dbReference>
<gene>
    <name evidence="1" type="ORF">SAMN03080617_00277</name>
</gene>
<accession>A0A1G5V1N8</accession>
<dbReference type="EMBL" id="FMXE01000002">
    <property type="protein sequence ID" value="SDA39799.1"/>
    <property type="molecule type" value="Genomic_DNA"/>
</dbReference>
<evidence type="ECO:0000313" key="1">
    <source>
        <dbReference type="EMBL" id="SDA39799.1"/>
    </source>
</evidence>
<protein>
    <recommendedName>
        <fullName evidence="3">DNA-binding protein</fullName>
    </recommendedName>
</protein>
<dbReference type="Proteomes" id="UP000198756">
    <property type="component" value="Unassembled WGS sequence"/>
</dbReference>
<evidence type="ECO:0008006" key="3">
    <source>
        <dbReference type="Google" id="ProtNLM"/>
    </source>
</evidence>
<proteinExistence type="predicted"/>
<sequence>MTRDLTQSAIDRQNILNNSQAIDSIQTKLGLSGLNYNDEYKFTTKMVMDFYEVSRATISRYIVNHQEELSHNGYQVLKGQRLKEFKSLFGHLIAPHDDSSQSITDDTLSDQVIDNQYLSRIKALAVFNFRAVLNLGMLLTESEKAKQVRSLLLDVVIDTINKRIGGSTKYINQREEDFLIAIAREPIYRKEFTSALSQHLEMGPVKYSIYTDAIYNAIFKENAKEYKAILRLEEKDNPRDTMYADVLKLIASFEIGLADEMKEEATRIGRKLSPSELNLLIDRFSKKRQWIPLIEDARAKMASRDYGLRNIIHQRLQNYIGALSHDDYTRFLGDRSKDLIDRVLENPQLIDVFKRLKDR</sequence>
<keyword evidence="2" id="KW-1185">Reference proteome</keyword>
<reference evidence="2" key="1">
    <citation type="submission" date="2016-10" db="EMBL/GenBank/DDBJ databases">
        <authorList>
            <person name="Varghese N."/>
            <person name="Submissions S."/>
        </authorList>
    </citation>
    <scope>NUCLEOTIDE SEQUENCE [LARGE SCALE GENOMIC DNA]</scope>
    <source>
        <strain evidence="2">DSM 22703</strain>
    </source>
</reference>
<name>A0A1G5V1N8_9BACT</name>
<organism evidence="1 2">
    <name type="scientific">Algoriphagus alkaliphilus</name>
    <dbReference type="NCBI Taxonomy" id="279824"/>
    <lineage>
        <taxon>Bacteria</taxon>
        <taxon>Pseudomonadati</taxon>
        <taxon>Bacteroidota</taxon>
        <taxon>Cytophagia</taxon>
        <taxon>Cytophagales</taxon>
        <taxon>Cyclobacteriaceae</taxon>
        <taxon>Algoriphagus</taxon>
    </lineage>
</organism>
<dbReference type="AlphaFoldDB" id="A0A1G5V1N8"/>
<dbReference type="OrthoDB" id="696873at2"/>
<dbReference type="STRING" id="279824.SAMN03080617_00277"/>
<evidence type="ECO:0000313" key="2">
    <source>
        <dbReference type="Proteomes" id="UP000198756"/>
    </source>
</evidence>